<dbReference type="Proteomes" id="UP001596058">
    <property type="component" value="Unassembled WGS sequence"/>
</dbReference>
<dbReference type="RefSeq" id="WP_379521049.1">
    <property type="nucleotide sequence ID" value="NZ_JBHSPA010000065.1"/>
</dbReference>
<reference evidence="4" key="1">
    <citation type="journal article" date="2019" name="Int. J. Syst. Evol. Microbiol.">
        <title>The Global Catalogue of Microorganisms (GCM) 10K type strain sequencing project: providing services to taxonomists for standard genome sequencing and annotation.</title>
        <authorList>
            <consortium name="The Broad Institute Genomics Platform"/>
            <consortium name="The Broad Institute Genome Sequencing Center for Infectious Disease"/>
            <person name="Wu L."/>
            <person name="Ma J."/>
        </authorList>
    </citation>
    <scope>NUCLEOTIDE SEQUENCE [LARGE SCALE GENOMIC DNA]</scope>
    <source>
        <strain evidence="4">CCUG 53903</strain>
    </source>
</reference>
<dbReference type="GO" id="GO:0016740">
    <property type="term" value="F:transferase activity"/>
    <property type="evidence" value="ECO:0007669"/>
    <property type="project" value="UniProtKB-KW"/>
</dbReference>
<feature type="domain" description="GCVT N-terminal" evidence="1">
    <location>
        <begin position="7"/>
        <end position="248"/>
    </location>
</feature>
<dbReference type="InterPro" id="IPR057460">
    <property type="entry name" value="CAF17_C"/>
</dbReference>
<dbReference type="SUPFAM" id="SSF103025">
    <property type="entry name" value="Folate-binding domain"/>
    <property type="match status" value="1"/>
</dbReference>
<dbReference type="InterPro" id="IPR027266">
    <property type="entry name" value="TrmE/GcvT-like"/>
</dbReference>
<accession>A0ABW1D3N1</accession>
<name>A0ABW1D3N1_9ACTN</name>
<dbReference type="Pfam" id="PF25455">
    <property type="entry name" value="Beta-barrel_CAF17_C"/>
    <property type="match status" value="1"/>
</dbReference>
<evidence type="ECO:0000313" key="3">
    <source>
        <dbReference type="EMBL" id="MFC5831580.1"/>
    </source>
</evidence>
<gene>
    <name evidence="3" type="ORF">ACFPZ3_47695</name>
</gene>
<feature type="domain" description="CAF17 C-terminal" evidence="2">
    <location>
        <begin position="284"/>
        <end position="345"/>
    </location>
</feature>
<dbReference type="EMBL" id="JBHSPA010000065">
    <property type="protein sequence ID" value="MFC5831580.1"/>
    <property type="molecule type" value="Genomic_DNA"/>
</dbReference>
<proteinExistence type="predicted"/>
<evidence type="ECO:0000313" key="4">
    <source>
        <dbReference type="Proteomes" id="UP001596058"/>
    </source>
</evidence>
<comment type="caution">
    <text evidence="3">The sequence shown here is derived from an EMBL/GenBank/DDBJ whole genome shotgun (WGS) entry which is preliminary data.</text>
</comment>
<dbReference type="PIRSF" id="PIRSF006487">
    <property type="entry name" value="GcvT"/>
    <property type="match status" value="1"/>
</dbReference>
<sequence length="357" mass="37643">MYAPPEGTVFGQVLDARVPLRFGTLDEDYRALRERAAVFDLSAMGLIEITGDAAVDFAQRVLARDVEYLVSERCMMSLVLDEAGQIVDQVVVIGREDGMILESSCGAGPRLLAHLMAQDHPGVRITDRSAELTVIGLEGPYAWGVVGRLIDPELPALPFESVVDTEWEGVELLFARTGFTGEYGYQLIVPVADAPRLWAAALEHAQPAGLDALELAMLEVRQPVVRHEASDGAGVVEIGANWLLDITKDTFVGKEAVLASFAGQGRRTIGFKGGFKGGSSSGATAVPEPGATVTAAGQPVGTVVHAVHSFGLGSTLGLIRIDGDLAAAGLDLAVDGAEIVTLTSPYVTPKSWSVPII</sequence>
<organism evidence="3 4">
    <name type="scientific">Nonomuraea insulae</name>
    <dbReference type="NCBI Taxonomy" id="1616787"/>
    <lineage>
        <taxon>Bacteria</taxon>
        <taxon>Bacillati</taxon>
        <taxon>Actinomycetota</taxon>
        <taxon>Actinomycetes</taxon>
        <taxon>Streptosporangiales</taxon>
        <taxon>Streptosporangiaceae</taxon>
        <taxon>Nonomuraea</taxon>
    </lineage>
</organism>
<keyword evidence="3" id="KW-0808">Transferase</keyword>
<dbReference type="Pfam" id="PF01571">
    <property type="entry name" value="GCV_T"/>
    <property type="match status" value="1"/>
</dbReference>
<dbReference type="InterPro" id="IPR006222">
    <property type="entry name" value="GCVT_N"/>
</dbReference>
<dbReference type="InterPro" id="IPR028896">
    <property type="entry name" value="GcvT/YgfZ/DmdA"/>
</dbReference>
<dbReference type="Gene3D" id="3.30.1360.120">
    <property type="entry name" value="Probable tRNA modification gtpase trme, domain 1"/>
    <property type="match status" value="1"/>
</dbReference>
<protein>
    <submittedName>
        <fullName evidence="3">Aminomethyl transferase family protein</fullName>
    </submittedName>
</protein>
<evidence type="ECO:0000259" key="2">
    <source>
        <dbReference type="Pfam" id="PF25455"/>
    </source>
</evidence>
<dbReference type="PANTHER" id="PTHR43757">
    <property type="entry name" value="AMINOMETHYLTRANSFERASE"/>
    <property type="match status" value="1"/>
</dbReference>
<evidence type="ECO:0000259" key="1">
    <source>
        <dbReference type="Pfam" id="PF01571"/>
    </source>
</evidence>
<keyword evidence="4" id="KW-1185">Reference proteome</keyword>
<dbReference type="PANTHER" id="PTHR43757:SF2">
    <property type="entry name" value="AMINOMETHYLTRANSFERASE, MITOCHONDRIAL"/>
    <property type="match status" value="1"/>
</dbReference>